<sequence>GWIVMQQRVDGSQSFSQNWATYKAGFGAYNANFWLGLEKIYQLTNSANYRLRFEVLFNGYWISDEYDSFRIDSEALKYAIHVSGYSGDNTDILNMLRDSGIHSQNGMKFSTPDQDNTPFFFGCANIGFYNSGNWFRTCYAQNVNGVY</sequence>
<name>T1EH50_HELRO</name>
<evidence type="ECO:0000313" key="2">
    <source>
        <dbReference type="EMBL" id="ESO08277.1"/>
    </source>
</evidence>
<dbReference type="PROSITE" id="PS51406">
    <property type="entry name" value="FIBRINOGEN_C_2"/>
    <property type="match status" value="1"/>
</dbReference>
<dbReference type="RefSeq" id="XP_009013622.1">
    <property type="nucleotide sequence ID" value="XM_009015374.1"/>
</dbReference>
<dbReference type="InterPro" id="IPR050373">
    <property type="entry name" value="Fibrinogen_C-term_domain"/>
</dbReference>
<dbReference type="PANTHER" id="PTHR19143:SF462">
    <property type="entry name" value="APPLE DOMAIN-CONTAINING PROTEIN"/>
    <property type="match status" value="1"/>
</dbReference>
<dbReference type="CTD" id="20195900"/>
<proteinExistence type="predicted"/>
<dbReference type="InterPro" id="IPR014716">
    <property type="entry name" value="Fibrinogen_a/b/g_C_1"/>
</dbReference>
<keyword evidence="4" id="KW-1185">Reference proteome</keyword>
<dbReference type="HOGENOM" id="CLU_038628_6_2_1"/>
<gene>
    <name evidence="3" type="primary">20195900</name>
    <name evidence="2" type="ORF">HELRODRAFT_125208</name>
</gene>
<evidence type="ECO:0000259" key="1">
    <source>
        <dbReference type="PROSITE" id="PS51406"/>
    </source>
</evidence>
<dbReference type="PANTHER" id="PTHR19143">
    <property type="entry name" value="FIBRINOGEN/TENASCIN/ANGIOPOEITIN"/>
    <property type="match status" value="1"/>
</dbReference>
<dbReference type="GO" id="GO:0005615">
    <property type="term" value="C:extracellular space"/>
    <property type="evidence" value="ECO:0000318"/>
    <property type="project" value="GO_Central"/>
</dbReference>
<evidence type="ECO:0000313" key="4">
    <source>
        <dbReference type="Proteomes" id="UP000015101"/>
    </source>
</evidence>
<dbReference type="SUPFAM" id="SSF56496">
    <property type="entry name" value="Fibrinogen C-terminal domain-like"/>
    <property type="match status" value="1"/>
</dbReference>
<dbReference type="Gene3D" id="4.10.530.10">
    <property type="entry name" value="Gamma-fibrinogen Carboxyl Terminal Fragment, domain 2"/>
    <property type="match status" value="1"/>
</dbReference>
<dbReference type="EnsemblMetazoa" id="HelroT125208">
    <property type="protein sequence ID" value="HelroP125208"/>
    <property type="gene ID" value="HelroG125208"/>
</dbReference>
<protein>
    <recommendedName>
        <fullName evidence="1">Fibrinogen C-terminal domain-containing protein</fullName>
    </recommendedName>
</protein>
<evidence type="ECO:0000313" key="3">
    <source>
        <dbReference type="EnsemblMetazoa" id="HelroP125208"/>
    </source>
</evidence>
<dbReference type="KEGG" id="hro:HELRODRAFT_125208"/>
<dbReference type="InterPro" id="IPR002181">
    <property type="entry name" value="Fibrinogen_a/b/g_C_dom"/>
</dbReference>
<dbReference type="InterPro" id="IPR036056">
    <property type="entry name" value="Fibrinogen-like_C"/>
</dbReference>
<dbReference type="Pfam" id="PF00147">
    <property type="entry name" value="Fibrinogen_C"/>
    <property type="match status" value="1"/>
</dbReference>
<reference evidence="4" key="1">
    <citation type="submission" date="2012-12" db="EMBL/GenBank/DDBJ databases">
        <authorList>
            <person name="Hellsten U."/>
            <person name="Grimwood J."/>
            <person name="Chapman J.A."/>
            <person name="Shapiro H."/>
            <person name="Aerts A."/>
            <person name="Otillar R.P."/>
            <person name="Terry A.Y."/>
            <person name="Boore J.L."/>
            <person name="Simakov O."/>
            <person name="Marletaz F."/>
            <person name="Cho S.-J."/>
            <person name="Edsinger-Gonzales E."/>
            <person name="Havlak P."/>
            <person name="Kuo D.-H."/>
            <person name="Larsson T."/>
            <person name="Lv J."/>
            <person name="Arendt D."/>
            <person name="Savage R."/>
            <person name="Osoegawa K."/>
            <person name="de Jong P."/>
            <person name="Lindberg D.R."/>
            <person name="Seaver E.C."/>
            <person name="Weisblat D.A."/>
            <person name="Putnam N.H."/>
            <person name="Grigoriev I.V."/>
            <person name="Rokhsar D.S."/>
        </authorList>
    </citation>
    <scope>NUCLEOTIDE SEQUENCE</scope>
</reference>
<dbReference type="SMART" id="SM00186">
    <property type="entry name" value="FBG"/>
    <property type="match status" value="1"/>
</dbReference>
<organism evidence="3 4">
    <name type="scientific">Helobdella robusta</name>
    <name type="common">Californian leech</name>
    <dbReference type="NCBI Taxonomy" id="6412"/>
    <lineage>
        <taxon>Eukaryota</taxon>
        <taxon>Metazoa</taxon>
        <taxon>Spiralia</taxon>
        <taxon>Lophotrochozoa</taxon>
        <taxon>Annelida</taxon>
        <taxon>Clitellata</taxon>
        <taxon>Hirudinea</taxon>
        <taxon>Rhynchobdellida</taxon>
        <taxon>Glossiphoniidae</taxon>
        <taxon>Helobdella</taxon>
    </lineage>
</organism>
<dbReference type="Gene3D" id="3.90.215.10">
    <property type="entry name" value="Gamma Fibrinogen, chain A, domain 1"/>
    <property type="match status" value="1"/>
</dbReference>
<dbReference type="AlphaFoldDB" id="T1EH50"/>
<dbReference type="eggNOG" id="KOG2579">
    <property type="taxonomic scope" value="Eukaryota"/>
</dbReference>
<dbReference type="EMBL" id="AMQM01009176">
    <property type="status" value="NOT_ANNOTATED_CDS"/>
    <property type="molecule type" value="Genomic_DNA"/>
</dbReference>
<dbReference type="InParanoid" id="T1EH50"/>
<accession>T1EH50</accession>
<reference evidence="2 4" key="2">
    <citation type="journal article" date="2013" name="Nature">
        <title>Insights into bilaterian evolution from three spiralian genomes.</title>
        <authorList>
            <person name="Simakov O."/>
            <person name="Marletaz F."/>
            <person name="Cho S.J."/>
            <person name="Edsinger-Gonzales E."/>
            <person name="Havlak P."/>
            <person name="Hellsten U."/>
            <person name="Kuo D.H."/>
            <person name="Larsson T."/>
            <person name="Lv J."/>
            <person name="Arendt D."/>
            <person name="Savage R."/>
            <person name="Osoegawa K."/>
            <person name="de Jong P."/>
            <person name="Grimwood J."/>
            <person name="Chapman J.A."/>
            <person name="Shapiro H."/>
            <person name="Aerts A."/>
            <person name="Otillar R.P."/>
            <person name="Terry A.Y."/>
            <person name="Boore J.L."/>
            <person name="Grigoriev I.V."/>
            <person name="Lindberg D.R."/>
            <person name="Seaver E.C."/>
            <person name="Weisblat D.A."/>
            <person name="Putnam N.H."/>
            <person name="Rokhsar D.S."/>
        </authorList>
    </citation>
    <scope>NUCLEOTIDE SEQUENCE</scope>
</reference>
<reference evidence="3" key="3">
    <citation type="submission" date="2015-06" db="UniProtKB">
        <authorList>
            <consortium name="EnsemblMetazoa"/>
        </authorList>
    </citation>
    <scope>IDENTIFICATION</scope>
</reference>
<feature type="domain" description="Fibrinogen C-terminal" evidence="1">
    <location>
        <begin position="1"/>
        <end position="147"/>
    </location>
</feature>
<dbReference type="OrthoDB" id="7940501at2759"/>
<dbReference type="Proteomes" id="UP000015101">
    <property type="component" value="Unassembled WGS sequence"/>
</dbReference>
<dbReference type="GeneID" id="20195900"/>
<dbReference type="EMBL" id="KB096095">
    <property type="protein sequence ID" value="ESO08277.1"/>
    <property type="molecule type" value="Genomic_DNA"/>
</dbReference>